<evidence type="ECO:0000313" key="3">
    <source>
        <dbReference type="EMBL" id="QEP40456.1"/>
    </source>
</evidence>
<protein>
    <submittedName>
        <fullName evidence="3">EamA/RhaT family transporter</fullName>
    </submittedName>
</protein>
<dbReference type="Pfam" id="PF00892">
    <property type="entry name" value="EamA"/>
    <property type="match status" value="2"/>
</dbReference>
<keyword evidence="1" id="KW-1133">Transmembrane helix</keyword>
<feature type="transmembrane region" description="Helical" evidence="1">
    <location>
        <begin position="129"/>
        <end position="146"/>
    </location>
</feature>
<evidence type="ECO:0000313" key="4">
    <source>
        <dbReference type="Proteomes" id="UP000322644"/>
    </source>
</evidence>
<dbReference type="KEGG" id="apoc:APORC_0848"/>
<reference evidence="3 4" key="2">
    <citation type="submission" date="2019-09" db="EMBL/GenBank/DDBJ databases">
        <title>Taxonomic note: a critical rebuttal of the proposed division of the genus Arcobacter into six genera, emended descriptions of Arcobacter anaerophilus and the genus Arcobacter, and an assessment of genus-level boundaries for Epsilonproteobacteria using in silico genomic comparator tools.</title>
        <authorList>
            <person name="On S.L.W."/>
            <person name="Miller W.G."/>
            <person name="Biggs P."/>
            <person name="Cornelius A."/>
            <person name="Vandamme P."/>
        </authorList>
    </citation>
    <scope>NUCLEOTIDE SEQUENCE [LARGE SCALE GENOMIC DNA]</scope>
    <source>
        <strain evidence="3 4">CCUG 56899</strain>
    </source>
</reference>
<dbReference type="InterPro" id="IPR000620">
    <property type="entry name" value="EamA_dom"/>
</dbReference>
<dbReference type="InterPro" id="IPR037185">
    <property type="entry name" value="EmrE-like"/>
</dbReference>
<feature type="domain" description="EamA" evidence="2">
    <location>
        <begin position="8"/>
        <end position="143"/>
    </location>
</feature>
<feature type="transmembrane region" description="Helical" evidence="1">
    <location>
        <begin position="99"/>
        <end position="120"/>
    </location>
</feature>
<evidence type="ECO:0000256" key="1">
    <source>
        <dbReference type="SAM" id="Phobius"/>
    </source>
</evidence>
<dbReference type="AlphaFoldDB" id="A0A5C2HBZ8"/>
<dbReference type="Proteomes" id="UP000322644">
    <property type="component" value="Chromosome"/>
</dbReference>
<evidence type="ECO:0000259" key="2">
    <source>
        <dbReference type="Pfam" id="PF00892"/>
    </source>
</evidence>
<dbReference type="EMBL" id="CP036246">
    <property type="protein sequence ID" value="QEP40456.1"/>
    <property type="molecule type" value="Genomic_DNA"/>
</dbReference>
<keyword evidence="1" id="KW-0812">Transmembrane</keyword>
<name>A0A5C2HBZ8_9BACT</name>
<feature type="transmembrane region" description="Helical" evidence="1">
    <location>
        <begin position="271"/>
        <end position="289"/>
    </location>
</feature>
<dbReference type="RefSeq" id="WP_066388030.1">
    <property type="nucleotide sequence ID" value="NZ_CP036246.2"/>
</dbReference>
<feature type="transmembrane region" description="Helical" evidence="1">
    <location>
        <begin position="246"/>
        <end position="265"/>
    </location>
</feature>
<accession>A0A5C2HBZ8</accession>
<feature type="transmembrane region" description="Helical" evidence="1">
    <location>
        <begin position="39"/>
        <end position="58"/>
    </location>
</feature>
<feature type="transmembrane region" description="Helical" evidence="1">
    <location>
        <begin position="187"/>
        <end position="210"/>
    </location>
</feature>
<reference evidence="3 4" key="1">
    <citation type="submission" date="2019-09" db="EMBL/GenBank/DDBJ databases">
        <title>Complete genome sequencing of four Arcobacter species reveals a diverse suite of mobile elements.</title>
        <authorList>
            <person name="Miller W.G."/>
            <person name="Yee E."/>
            <person name="Bono J.L."/>
        </authorList>
    </citation>
    <scope>NUCLEOTIDE SEQUENCE [LARGE SCALE GENOMIC DNA]</scope>
    <source>
        <strain evidence="3 4">CCUG 56899</strain>
    </source>
</reference>
<sequence>MIFSQTKLGVIYIALCIFLWSLLGIFVKLAQSNLDHYQYMFYSSLFSFLSLFFVALANKNLKEILSYTKNIFLLLFALGFLDFMFYLLLYFGYHNANSIEVLVIQYTWPIFIVVLSLFILKEEFTKRKFFAVIFGFIGVFLVISKGDISNLSFENIDILLVVLLSAFCFALFSVLSKKVKIDAVNAVMIYFFSATIYSFITMQTFSNFVIPVSKDWIAIFINGVFINGISYLFWIKGLQIFDASKVAPFTFLIPILSAFLLIIVFDEAILMIYFVGLLFVVLAGLINSFKTKRSIN</sequence>
<dbReference type="PANTHER" id="PTHR22911">
    <property type="entry name" value="ACYL-MALONYL CONDENSING ENZYME-RELATED"/>
    <property type="match status" value="1"/>
</dbReference>
<dbReference type="SUPFAM" id="SSF103481">
    <property type="entry name" value="Multidrug resistance efflux transporter EmrE"/>
    <property type="match status" value="2"/>
</dbReference>
<gene>
    <name evidence="3" type="ORF">APORC_0848</name>
</gene>
<keyword evidence="1" id="KW-0472">Membrane</keyword>
<dbReference type="GO" id="GO:0016020">
    <property type="term" value="C:membrane"/>
    <property type="evidence" value="ECO:0007669"/>
    <property type="project" value="InterPro"/>
</dbReference>
<feature type="transmembrane region" description="Helical" evidence="1">
    <location>
        <begin position="9"/>
        <end position="27"/>
    </location>
</feature>
<proteinExistence type="predicted"/>
<feature type="transmembrane region" description="Helical" evidence="1">
    <location>
        <begin position="158"/>
        <end position="175"/>
    </location>
</feature>
<feature type="domain" description="EamA" evidence="2">
    <location>
        <begin position="159"/>
        <end position="286"/>
    </location>
</feature>
<organism evidence="3 4">
    <name type="scientific">Arcobacter porcinus</name>
    <dbReference type="NCBI Taxonomy" id="1935204"/>
    <lineage>
        <taxon>Bacteria</taxon>
        <taxon>Pseudomonadati</taxon>
        <taxon>Campylobacterota</taxon>
        <taxon>Epsilonproteobacteria</taxon>
        <taxon>Campylobacterales</taxon>
        <taxon>Arcobacteraceae</taxon>
        <taxon>Arcobacter</taxon>
    </lineage>
</organism>
<feature type="transmembrane region" description="Helical" evidence="1">
    <location>
        <begin position="216"/>
        <end position="234"/>
    </location>
</feature>
<feature type="transmembrane region" description="Helical" evidence="1">
    <location>
        <begin position="70"/>
        <end position="93"/>
    </location>
</feature>